<evidence type="ECO:0000313" key="3">
    <source>
        <dbReference type="EMBL" id="CAA6799569.1"/>
    </source>
</evidence>
<dbReference type="InterPro" id="IPR002059">
    <property type="entry name" value="CSP_DNA-bd"/>
</dbReference>
<dbReference type="SMART" id="SM00357">
    <property type="entry name" value="CSP"/>
    <property type="match status" value="1"/>
</dbReference>
<organism evidence="3">
    <name type="scientific">uncultured Sulfurovum sp</name>
    <dbReference type="NCBI Taxonomy" id="269237"/>
    <lineage>
        <taxon>Bacteria</taxon>
        <taxon>Pseudomonadati</taxon>
        <taxon>Campylobacterota</taxon>
        <taxon>Epsilonproteobacteria</taxon>
        <taxon>Campylobacterales</taxon>
        <taxon>Sulfurovaceae</taxon>
        <taxon>Sulfurovum</taxon>
        <taxon>environmental samples</taxon>
    </lineage>
</organism>
<dbReference type="InterPro" id="IPR050181">
    <property type="entry name" value="Cold_shock_domain"/>
</dbReference>
<dbReference type="Pfam" id="PF00313">
    <property type="entry name" value="CSD"/>
    <property type="match status" value="1"/>
</dbReference>
<dbReference type="SUPFAM" id="SSF50249">
    <property type="entry name" value="Nucleic acid-binding proteins"/>
    <property type="match status" value="1"/>
</dbReference>
<proteinExistence type="predicted"/>
<keyword evidence="1" id="KW-0812">Transmembrane</keyword>
<feature type="domain" description="CSD" evidence="2">
    <location>
        <begin position="1"/>
        <end position="63"/>
    </location>
</feature>
<feature type="transmembrane region" description="Helical" evidence="1">
    <location>
        <begin position="157"/>
        <end position="176"/>
    </location>
</feature>
<dbReference type="InterPro" id="IPR010718">
    <property type="entry name" value="DUF1294"/>
</dbReference>
<dbReference type="Pfam" id="PF06961">
    <property type="entry name" value="DUF1294"/>
    <property type="match status" value="1"/>
</dbReference>
<evidence type="ECO:0000259" key="2">
    <source>
        <dbReference type="PROSITE" id="PS51857"/>
    </source>
</evidence>
<feature type="transmembrane region" description="Helical" evidence="1">
    <location>
        <begin position="95"/>
        <end position="113"/>
    </location>
</feature>
<dbReference type="Gene3D" id="2.40.50.140">
    <property type="entry name" value="Nucleic acid-binding proteins"/>
    <property type="match status" value="1"/>
</dbReference>
<protein>
    <submittedName>
        <fullName evidence="3">Cold-shock DNA-binding domain-containing protein</fullName>
    </submittedName>
</protein>
<keyword evidence="1" id="KW-0472">Membrane</keyword>
<reference evidence="3" key="1">
    <citation type="submission" date="2020-01" db="EMBL/GenBank/DDBJ databases">
        <authorList>
            <person name="Meier V. D."/>
            <person name="Meier V D."/>
        </authorList>
    </citation>
    <scope>NUCLEOTIDE SEQUENCE</scope>
    <source>
        <strain evidence="3">HLG_WM_MAG_03</strain>
    </source>
</reference>
<dbReference type="EMBL" id="CACVAR010000050">
    <property type="protein sequence ID" value="CAA6799569.1"/>
    <property type="molecule type" value="Genomic_DNA"/>
</dbReference>
<dbReference type="InterPro" id="IPR012340">
    <property type="entry name" value="NA-bd_OB-fold"/>
</dbReference>
<keyword evidence="1" id="KW-1133">Transmembrane helix</keyword>
<accession>A0A6S6S3S9</accession>
<keyword evidence="3" id="KW-0238">DNA-binding</keyword>
<feature type="transmembrane region" description="Helical" evidence="1">
    <location>
        <begin position="71"/>
        <end position="89"/>
    </location>
</feature>
<sequence>MQGYIIHFNEDKGYGFIGSDEYEENIFVHISQVKNADKLTQGQTVQFGIEKTKKGLAAINVMAGKKQYSPYLIFGLISLFITLIIFYTTNQYTQILIAYLISINVTTFVLYGYDKFISSSEKLRVPELNLQTLALLGGSPAALFAQKFFRHKTVKGSFQVIYWVIVVGQIGLIFWLK</sequence>
<dbReference type="GO" id="GO:0003677">
    <property type="term" value="F:DNA binding"/>
    <property type="evidence" value="ECO:0007669"/>
    <property type="project" value="UniProtKB-KW"/>
</dbReference>
<dbReference type="PANTHER" id="PTHR11544">
    <property type="entry name" value="COLD SHOCK DOMAIN CONTAINING PROTEINS"/>
    <property type="match status" value="1"/>
</dbReference>
<evidence type="ECO:0000256" key="1">
    <source>
        <dbReference type="SAM" id="Phobius"/>
    </source>
</evidence>
<dbReference type="AlphaFoldDB" id="A0A6S6S3S9"/>
<dbReference type="GO" id="GO:0005829">
    <property type="term" value="C:cytosol"/>
    <property type="evidence" value="ECO:0007669"/>
    <property type="project" value="UniProtKB-ARBA"/>
</dbReference>
<dbReference type="PROSITE" id="PS51857">
    <property type="entry name" value="CSD_2"/>
    <property type="match status" value="1"/>
</dbReference>
<gene>
    <name evidence="3" type="ORF">HELGO_WM31145</name>
</gene>
<dbReference type="InterPro" id="IPR011129">
    <property type="entry name" value="CSD"/>
</dbReference>
<dbReference type="CDD" id="cd04458">
    <property type="entry name" value="CSP_CDS"/>
    <property type="match status" value="1"/>
</dbReference>
<name>A0A6S6S3S9_9BACT</name>